<dbReference type="HAMAP" id="MF_00340">
    <property type="entry name" value="Ribosomal_bL32"/>
    <property type="match status" value="1"/>
</dbReference>
<dbReference type="HOGENOM" id="CLU_129084_2_1_6"/>
<accession>A0A060BBB9</accession>
<dbReference type="Pfam" id="PF01783">
    <property type="entry name" value="Ribosomal_L32p"/>
    <property type="match status" value="1"/>
</dbReference>
<name>A0A060BBB9_9GAMM</name>
<comment type="similarity">
    <text evidence="1 5">Belongs to the bacterial ribosomal protein bL32 family.</text>
</comment>
<dbReference type="GO" id="GO:0006412">
    <property type="term" value="P:translation"/>
    <property type="evidence" value="ECO:0007669"/>
    <property type="project" value="UniProtKB-UniRule"/>
</dbReference>
<dbReference type="PANTHER" id="PTHR35534">
    <property type="entry name" value="50S RIBOSOMAL PROTEIN L32"/>
    <property type="match status" value="1"/>
</dbReference>
<gene>
    <name evidence="5" type="primary">rpmF</name>
    <name evidence="7" type="ORF">DEO68_05300</name>
</gene>
<dbReference type="InterPro" id="IPR011332">
    <property type="entry name" value="Ribosomal_zn-bd"/>
</dbReference>
<evidence type="ECO:0000256" key="5">
    <source>
        <dbReference type="HAMAP-Rule" id="MF_00340"/>
    </source>
</evidence>
<evidence type="ECO:0000256" key="2">
    <source>
        <dbReference type="ARBA" id="ARBA00022980"/>
    </source>
</evidence>
<reference evidence="7" key="1">
    <citation type="journal article" date="2018" name="Nat. Biotechnol.">
        <title>A standardized bacterial taxonomy based on genome phylogeny substantially revises the tree of life.</title>
        <authorList>
            <person name="Parks D.H."/>
            <person name="Chuvochina M."/>
            <person name="Waite D.W."/>
            <person name="Rinke C."/>
            <person name="Skarshewski A."/>
            <person name="Chaumeil P.A."/>
            <person name="Hugenholtz P."/>
        </authorList>
    </citation>
    <scope>NUCLEOTIDE SEQUENCE [LARGE SCALE GENOMIC DNA]</scope>
    <source>
        <strain evidence="7">UBA11284</strain>
    </source>
</reference>
<evidence type="ECO:0000313" key="7">
    <source>
        <dbReference type="EMBL" id="HCA01595.1"/>
    </source>
</evidence>
<keyword evidence="3 5" id="KW-0687">Ribonucleoprotein</keyword>
<dbReference type="InterPro" id="IPR044957">
    <property type="entry name" value="Ribosomal_bL32_bact"/>
</dbReference>
<evidence type="ECO:0000256" key="3">
    <source>
        <dbReference type="ARBA" id="ARBA00023274"/>
    </source>
</evidence>
<feature type="region of interest" description="Disordered" evidence="6">
    <location>
        <begin position="1"/>
        <end position="56"/>
    </location>
</feature>
<evidence type="ECO:0000256" key="1">
    <source>
        <dbReference type="ARBA" id="ARBA00008560"/>
    </source>
</evidence>
<sequence>MAVQQNRKTRSKRGMRRSHDALSAPTLSQDKETGTTHLRHHVSPDGFYRGRKVVEV</sequence>
<dbReference type="EMBL" id="DOTR01000032">
    <property type="protein sequence ID" value="HCA01595.1"/>
    <property type="molecule type" value="Genomic_DNA"/>
</dbReference>
<protein>
    <recommendedName>
        <fullName evidence="4 5">Large ribosomal subunit protein bL32</fullName>
    </recommendedName>
</protein>
<proteinExistence type="inferred from homology"/>
<organism evidence="7">
    <name type="scientific">Halomonas campaniensis</name>
    <dbReference type="NCBI Taxonomy" id="213554"/>
    <lineage>
        <taxon>Bacteria</taxon>
        <taxon>Pseudomonadati</taxon>
        <taxon>Pseudomonadota</taxon>
        <taxon>Gammaproteobacteria</taxon>
        <taxon>Oceanospirillales</taxon>
        <taxon>Halomonadaceae</taxon>
        <taxon>Halomonas</taxon>
    </lineage>
</organism>
<keyword evidence="2 5" id="KW-0689">Ribosomal protein</keyword>
<dbReference type="KEGG" id="hcs:FF32_17275"/>
<comment type="caution">
    <text evidence="7">The sequence shown here is derived from an EMBL/GenBank/DDBJ whole genome shotgun (WGS) entry which is preliminary data.</text>
</comment>
<dbReference type="OrthoDB" id="9801927at2"/>
<dbReference type="GO" id="GO:0003735">
    <property type="term" value="F:structural constituent of ribosome"/>
    <property type="evidence" value="ECO:0007669"/>
    <property type="project" value="InterPro"/>
</dbReference>
<dbReference type="AlphaFoldDB" id="A0A060BBB9"/>
<evidence type="ECO:0000256" key="4">
    <source>
        <dbReference type="ARBA" id="ARBA00035178"/>
    </source>
</evidence>
<feature type="compositionally biased region" description="Basic residues" evidence="6">
    <location>
        <begin position="7"/>
        <end position="16"/>
    </location>
</feature>
<dbReference type="GO" id="GO:0015934">
    <property type="term" value="C:large ribosomal subunit"/>
    <property type="evidence" value="ECO:0007669"/>
    <property type="project" value="InterPro"/>
</dbReference>
<dbReference type="NCBIfam" id="TIGR01031">
    <property type="entry name" value="rpmF_bact"/>
    <property type="match status" value="1"/>
</dbReference>
<dbReference type="SUPFAM" id="SSF57829">
    <property type="entry name" value="Zn-binding ribosomal proteins"/>
    <property type="match status" value="1"/>
</dbReference>
<dbReference type="InterPro" id="IPR002677">
    <property type="entry name" value="Ribosomal_bL32"/>
</dbReference>
<evidence type="ECO:0000256" key="6">
    <source>
        <dbReference type="SAM" id="MobiDB-lite"/>
    </source>
</evidence>
<dbReference type="PANTHER" id="PTHR35534:SF1">
    <property type="entry name" value="LARGE RIBOSOMAL SUBUNIT PROTEIN BL32"/>
    <property type="match status" value="1"/>
</dbReference>